<protein>
    <submittedName>
        <fullName evidence="2">Uncharacterized protein</fullName>
    </submittedName>
</protein>
<feature type="region of interest" description="Disordered" evidence="1">
    <location>
        <begin position="37"/>
        <end position="63"/>
    </location>
</feature>
<sequence length="63" mass="6991">MTKGADWLPFLCAVPGGNCRVALRLPDLRLHGTRELSGGAALTRPTNRRPGKRQRHRACVWAQ</sequence>
<gene>
    <name evidence="2" type="ORF">C3712_07095</name>
</gene>
<evidence type="ECO:0000313" key="3">
    <source>
        <dbReference type="Proteomes" id="UP000237025"/>
    </source>
</evidence>
<dbReference type="Proteomes" id="UP000237025">
    <property type="component" value="Unassembled WGS sequence"/>
</dbReference>
<feature type="compositionally biased region" description="Basic residues" evidence="1">
    <location>
        <begin position="46"/>
        <end position="63"/>
    </location>
</feature>
<organism evidence="2 3">
    <name type="scientific">Lelliottia aquatilis</name>
    <dbReference type="NCBI Taxonomy" id="2080838"/>
    <lineage>
        <taxon>Bacteria</taxon>
        <taxon>Pseudomonadati</taxon>
        <taxon>Pseudomonadota</taxon>
        <taxon>Gammaproteobacteria</taxon>
        <taxon>Enterobacterales</taxon>
        <taxon>Enterobacteriaceae</taxon>
        <taxon>Lelliottia</taxon>
    </lineage>
</organism>
<name>A0ABX5A2Y1_9ENTR</name>
<evidence type="ECO:0000256" key="1">
    <source>
        <dbReference type="SAM" id="MobiDB-lite"/>
    </source>
</evidence>
<proteinExistence type="predicted"/>
<evidence type="ECO:0000313" key="2">
    <source>
        <dbReference type="EMBL" id="POZ23982.1"/>
    </source>
</evidence>
<dbReference type="EMBL" id="PQVW01000004">
    <property type="protein sequence ID" value="POZ23982.1"/>
    <property type="molecule type" value="Genomic_DNA"/>
</dbReference>
<accession>A0ABX5A2Y1</accession>
<keyword evidence="3" id="KW-1185">Reference proteome</keyword>
<comment type="caution">
    <text evidence="2">The sequence shown here is derived from an EMBL/GenBank/DDBJ whole genome shotgun (WGS) entry which is preliminary data.</text>
</comment>
<reference evidence="2 3" key="1">
    <citation type="submission" date="2018-02" db="EMBL/GenBank/DDBJ databases">
        <title>Lelliotia aquatilis sp. nov., isolated from drinking water.</title>
        <authorList>
            <person name="Kaempfer P."/>
            <person name="Glaeser S."/>
            <person name="Exner M."/>
            <person name="Doijad S."/>
            <person name="Chakraborty T."/>
        </authorList>
    </citation>
    <scope>NUCLEOTIDE SEQUENCE [LARGE SCALE GENOMIC DNA]</scope>
    <source>
        <strain evidence="2 3">6331-17</strain>
    </source>
</reference>